<dbReference type="Pfam" id="PF13966">
    <property type="entry name" value="zf-RVT"/>
    <property type="match status" value="1"/>
</dbReference>
<accession>A0A8S9S2V8</accession>
<organism evidence="2 3">
    <name type="scientific">Brassica cretica</name>
    <name type="common">Mustard</name>
    <dbReference type="NCBI Taxonomy" id="69181"/>
    <lineage>
        <taxon>Eukaryota</taxon>
        <taxon>Viridiplantae</taxon>
        <taxon>Streptophyta</taxon>
        <taxon>Embryophyta</taxon>
        <taxon>Tracheophyta</taxon>
        <taxon>Spermatophyta</taxon>
        <taxon>Magnoliopsida</taxon>
        <taxon>eudicotyledons</taxon>
        <taxon>Gunneridae</taxon>
        <taxon>Pentapetalae</taxon>
        <taxon>rosids</taxon>
        <taxon>malvids</taxon>
        <taxon>Brassicales</taxon>
        <taxon>Brassicaceae</taxon>
        <taxon>Brassiceae</taxon>
        <taxon>Brassica</taxon>
    </lineage>
</organism>
<feature type="non-terminal residue" evidence="2">
    <location>
        <position position="1"/>
    </location>
</feature>
<protein>
    <recommendedName>
        <fullName evidence="1">Reverse transcriptase zinc-binding domain-containing protein</fullName>
    </recommendedName>
</protein>
<feature type="non-terminal residue" evidence="2">
    <location>
        <position position="147"/>
    </location>
</feature>
<evidence type="ECO:0000313" key="2">
    <source>
        <dbReference type="EMBL" id="KAF3586409.1"/>
    </source>
</evidence>
<name>A0A8S9S2V8_BRACR</name>
<feature type="domain" description="Reverse transcriptase zinc-binding" evidence="1">
    <location>
        <begin position="108"/>
        <end position="146"/>
    </location>
</feature>
<dbReference type="AlphaFoldDB" id="A0A8S9S2V8"/>
<gene>
    <name evidence="2" type="ORF">F2Q69_00025610</name>
</gene>
<reference evidence="2" key="1">
    <citation type="submission" date="2019-12" db="EMBL/GenBank/DDBJ databases">
        <title>Genome sequencing and annotation of Brassica cretica.</title>
        <authorList>
            <person name="Studholme D.J."/>
            <person name="Sarris P."/>
        </authorList>
    </citation>
    <scope>NUCLEOTIDE SEQUENCE</scope>
    <source>
        <strain evidence="2">PFS-109/04</strain>
        <tissue evidence="2">Leaf</tissue>
    </source>
</reference>
<dbReference type="InterPro" id="IPR026960">
    <property type="entry name" value="RVT-Znf"/>
</dbReference>
<proteinExistence type="predicted"/>
<dbReference type="Proteomes" id="UP000712600">
    <property type="component" value="Unassembled WGS sequence"/>
</dbReference>
<evidence type="ECO:0000259" key="1">
    <source>
        <dbReference type="Pfam" id="PF13966"/>
    </source>
</evidence>
<sequence>LLNLRSLATNFLRAEVGNGETTRFWWDIWTSLGRLINVFGDTGPRELSIPLFASVADSCDENGWRLRGARSPAAETLHIYLTSIHLSSSSQTEDVFYWLVDGENLDDFSASRTWEAIRNRAPAVTWSNSVWFKMATPRHAFLMWIAQ</sequence>
<evidence type="ECO:0000313" key="3">
    <source>
        <dbReference type="Proteomes" id="UP000712600"/>
    </source>
</evidence>
<comment type="caution">
    <text evidence="2">The sequence shown here is derived from an EMBL/GenBank/DDBJ whole genome shotgun (WGS) entry which is preliminary data.</text>
</comment>
<dbReference type="EMBL" id="QGKX02000088">
    <property type="protein sequence ID" value="KAF3586409.1"/>
    <property type="molecule type" value="Genomic_DNA"/>
</dbReference>